<reference evidence="2 3" key="1">
    <citation type="submission" date="2024-10" db="EMBL/GenBank/DDBJ databases">
        <title>The Natural Products Discovery Center: Release of the First 8490 Sequenced Strains for Exploring Actinobacteria Biosynthetic Diversity.</title>
        <authorList>
            <person name="Kalkreuter E."/>
            <person name="Kautsar S.A."/>
            <person name="Yang D."/>
            <person name="Bader C.D."/>
            <person name="Teijaro C.N."/>
            <person name="Fluegel L."/>
            <person name="Davis C.M."/>
            <person name="Simpson J.R."/>
            <person name="Lauterbach L."/>
            <person name="Steele A.D."/>
            <person name="Gui C."/>
            <person name="Meng S."/>
            <person name="Li G."/>
            <person name="Viehrig K."/>
            <person name="Ye F."/>
            <person name="Su P."/>
            <person name="Kiefer A.F."/>
            <person name="Nichols A."/>
            <person name="Cepeda A.J."/>
            <person name="Yan W."/>
            <person name="Fan B."/>
            <person name="Jiang Y."/>
            <person name="Adhikari A."/>
            <person name="Zheng C.-J."/>
            <person name="Schuster L."/>
            <person name="Cowan T.M."/>
            <person name="Smanski M.J."/>
            <person name="Chevrette M.G."/>
            <person name="De Carvalho L.P.S."/>
            <person name="Shen B."/>
        </authorList>
    </citation>
    <scope>NUCLEOTIDE SEQUENCE [LARGE SCALE GENOMIC DNA]</scope>
    <source>
        <strain evidence="2 3">NPDC050545</strain>
    </source>
</reference>
<evidence type="ECO:0000313" key="2">
    <source>
        <dbReference type="EMBL" id="MFI6496492.1"/>
    </source>
</evidence>
<evidence type="ECO:0000313" key="3">
    <source>
        <dbReference type="Proteomes" id="UP001612741"/>
    </source>
</evidence>
<dbReference type="EMBL" id="JBITGY010000001">
    <property type="protein sequence ID" value="MFI6496492.1"/>
    <property type="molecule type" value="Genomic_DNA"/>
</dbReference>
<comment type="caution">
    <text evidence="2">The sequence shown here is derived from an EMBL/GenBank/DDBJ whole genome shotgun (WGS) entry which is preliminary data.</text>
</comment>
<name>A0ABW7YKR4_9ACTN</name>
<gene>
    <name evidence="2" type="ORF">ACIBG2_03855</name>
</gene>
<keyword evidence="1" id="KW-0812">Transmembrane</keyword>
<organism evidence="2 3">
    <name type="scientific">Nonomuraea typhae</name>
    <dbReference type="NCBI Taxonomy" id="2603600"/>
    <lineage>
        <taxon>Bacteria</taxon>
        <taxon>Bacillati</taxon>
        <taxon>Actinomycetota</taxon>
        <taxon>Actinomycetes</taxon>
        <taxon>Streptosporangiales</taxon>
        <taxon>Streptosporangiaceae</taxon>
        <taxon>Nonomuraea</taxon>
    </lineage>
</organism>
<keyword evidence="1" id="KW-1133">Transmembrane helix</keyword>
<keyword evidence="3" id="KW-1185">Reference proteome</keyword>
<feature type="transmembrane region" description="Helical" evidence="1">
    <location>
        <begin position="91"/>
        <end position="111"/>
    </location>
</feature>
<evidence type="ECO:0008006" key="4">
    <source>
        <dbReference type="Google" id="ProtNLM"/>
    </source>
</evidence>
<accession>A0ABW7YKR4</accession>
<dbReference type="Proteomes" id="UP001612741">
    <property type="component" value="Unassembled WGS sequence"/>
</dbReference>
<evidence type="ECO:0000256" key="1">
    <source>
        <dbReference type="SAM" id="Phobius"/>
    </source>
</evidence>
<keyword evidence="1" id="KW-0472">Membrane</keyword>
<sequence>MSTGDELKAAVSARRDLGPDYEDAVVDSFLEKMSAEIDRRVDERLAHLPTAKQAARQNTAADGMRLGLAITSLVLGTAATIVMMATGTNPAALAAIWGGVFLVNVAFNMSMSSRRR</sequence>
<dbReference type="RefSeq" id="WP_397078658.1">
    <property type="nucleotide sequence ID" value="NZ_JBITGY010000001.1"/>
</dbReference>
<feature type="transmembrane region" description="Helical" evidence="1">
    <location>
        <begin position="66"/>
        <end position="85"/>
    </location>
</feature>
<proteinExistence type="predicted"/>
<protein>
    <recommendedName>
        <fullName evidence="4">DUF3040 domain-containing protein</fullName>
    </recommendedName>
</protein>